<dbReference type="HOGENOM" id="CLU_2753057_0_0_9"/>
<proteinExistence type="predicted"/>
<evidence type="ECO:0000313" key="2">
    <source>
        <dbReference type="EMBL" id="ACA40176.1"/>
    </source>
</evidence>
<dbReference type="Gene3D" id="3.30.240.20">
    <property type="entry name" value="bsu07140 like domains"/>
    <property type="match status" value="2"/>
</dbReference>
<organism evidence="2 3">
    <name type="scientific">Lysinibacillus sphaericus (strain C3-41)</name>
    <dbReference type="NCBI Taxonomy" id="444177"/>
    <lineage>
        <taxon>Bacteria</taxon>
        <taxon>Bacillati</taxon>
        <taxon>Bacillota</taxon>
        <taxon>Bacilli</taxon>
        <taxon>Bacillales</taxon>
        <taxon>Bacillaceae</taxon>
        <taxon>Lysinibacillus</taxon>
    </lineage>
</organism>
<dbReference type="Pfam" id="PF04239">
    <property type="entry name" value="DUF421"/>
    <property type="match status" value="1"/>
</dbReference>
<dbReference type="InterPro" id="IPR007353">
    <property type="entry name" value="DUF421"/>
</dbReference>
<dbReference type="Proteomes" id="UP000002164">
    <property type="component" value="Chromosome"/>
</dbReference>
<sequence length="70" mass="8194">MLREQAIFSLQDVQFAILETDGQLIYENLVELELTDGRLMKKLKKQKVQNVKDVYFAQVQTNGSLYKSER</sequence>
<evidence type="ECO:0000259" key="1">
    <source>
        <dbReference type="Pfam" id="PF04239"/>
    </source>
</evidence>
<reference evidence="2 3" key="1">
    <citation type="journal article" date="2008" name="J. Bacteriol.">
        <title>Complete genome sequence of the mosquitocidal bacterium Bacillus sphaericus C3-41 and comparison with those of closely related Bacillus species.</title>
        <authorList>
            <person name="Hu X."/>
            <person name="Fan W."/>
            <person name="Han B."/>
            <person name="Liu H."/>
            <person name="Zheng D."/>
            <person name="Li Q."/>
            <person name="Dong W."/>
            <person name="Yan J."/>
            <person name="Gao M."/>
            <person name="Berry C."/>
            <person name="Yuan Z."/>
        </authorList>
    </citation>
    <scope>NUCLEOTIDE SEQUENCE [LARGE SCALE GENOMIC DNA]</scope>
    <source>
        <strain evidence="2 3">C3-41</strain>
    </source>
</reference>
<dbReference type="InterPro" id="IPR023090">
    <property type="entry name" value="UPF0702_alpha/beta_dom_sf"/>
</dbReference>
<accession>B1HYL5</accession>
<dbReference type="EMBL" id="CP000817">
    <property type="protein sequence ID" value="ACA40176.1"/>
    <property type="molecule type" value="Genomic_DNA"/>
</dbReference>
<protein>
    <recommendedName>
        <fullName evidence="1">YetF C-terminal domain-containing protein</fullName>
    </recommendedName>
</protein>
<dbReference type="AlphaFoldDB" id="B1HYL5"/>
<dbReference type="KEGG" id="lsp:Bsph_2634"/>
<gene>
    <name evidence="2" type="ordered locus">Bsph_2634</name>
</gene>
<evidence type="ECO:0000313" key="3">
    <source>
        <dbReference type="Proteomes" id="UP000002164"/>
    </source>
</evidence>
<feature type="domain" description="YetF C-terminal" evidence="1">
    <location>
        <begin position="21"/>
        <end position="65"/>
    </location>
</feature>
<name>B1HYL5_LYSSC</name>
<dbReference type="EnsemblBacteria" id="ACA40176">
    <property type="protein sequence ID" value="ACA40176"/>
    <property type="gene ID" value="Bsph_2634"/>
</dbReference>